<name>A0A922HRC8_DERFA</name>
<sequence length="81" mass="9517">MRTETLFRRMVITSDSQLSIQYCSVEGILKSIINQHHSLIDSIEKEKSLNFIPEQNRNCMIIRNELDTTDESMFQRLKGKL</sequence>
<evidence type="ECO:0000313" key="2">
    <source>
        <dbReference type="EMBL" id="KAH9501278.1"/>
    </source>
</evidence>
<gene>
    <name evidence="2" type="ORF">DERF_012136</name>
    <name evidence="1" type="ORF">HUG17_8928</name>
</gene>
<keyword evidence="3" id="KW-1185">Reference proteome</keyword>
<reference evidence="2" key="4">
    <citation type="journal article" date="2022" name="Res Sq">
        <title>Comparative Genomics Reveals Insights into the Divergent Evolution of Astigmatic Mites and Household Pest Adaptations.</title>
        <authorList>
            <person name="Xiong Q."/>
            <person name="Wan A.T.-Y."/>
            <person name="Liu X.-Y."/>
            <person name="Fung C.S.-H."/>
            <person name="Xiao X."/>
            <person name="Malainual N."/>
            <person name="Hou J."/>
            <person name="Wang L."/>
            <person name="Wang M."/>
            <person name="Yang K."/>
            <person name="Cui Y."/>
            <person name="Leung E."/>
            <person name="Nong W."/>
            <person name="Shin S.-K."/>
            <person name="Au S."/>
            <person name="Jeong K.Y."/>
            <person name="Chew F.T."/>
            <person name="Hui J."/>
            <person name="Leung T.F."/>
            <person name="Tungtrongchitr A."/>
            <person name="Zhong N."/>
            <person name="Liu Z."/>
            <person name="Tsui S."/>
        </authorList>
    </citation>
    <scope>NUCLEOTIDE SEQUENCE</scope>
    <source>
        <strain evidence="2">Derf</strain>
        <tissue evidence="2">Whole organism</tissue>
    </source>
</reference>
<comment type="caution">
    <text evidence="2">The sequence shown here is derived from an EMBL/GenBank/DDBJ whole genome shotgun (WGS) entry which is preliminary data.</text>
</comment>
<accession>A0A922HRC8</accession>
<dbReference type="Proteomes" id="UP000790347">
    <property type="component" value="Unassembled WGS sequence"/>
</dbReference>
<reference evidence="1" key="3">
    <citation type="journal article" date="2021" name="World Allergy Organ. J.">
        <title>Chromosome-level assembly of Dermatophagoides farinae genome and transcriptome reveals two novel allergens Der f 37 and Der f 39.</title>
        <authorList>
            <person name="Chen J."/>
            <person name="Cai Z."/>
            <person name="Fan D."/>
            <person name="Hu J."/>
            <person name="Hou Y."/>
            <person name="He Y."/>
            <person name="Zhang Z."/>
            <person name="Zhao Z."/>
            <person name="Gao P."/>
            <person name="Hu W."/>
            <person name="Sun J."/>
            <person name="Li J."/>
            <person name="Ji K."/>
        </authorList>
    </citation>
    <scope>NUCLEOTIDE SEQUENCE</scope>
    <source>
        <strain evidence="1">JKM2019</strain>
    </source>
</reference>
<reference evidence="2" key="1">
    <citation type="submission" date="2013-05" db="EMBL/GenBank/DDBJ databases">
        <authorList>
            <person name="Yim A.K.Y."/>
            <person name="Chan T.F."/>
            <person name="Ji K.M."/>
            <person name="Liu X.Y."/>
            <person name="Zhou J.W."/>
            <person name="Li R.Q."/>
            <person name="Yang K.Y."/>
            <person name="Li J."/>
            <person name="Li M."/>
            <person name="Law P.T.W."/>
            <person name="Wu Y.L."/>
            <person name="Cai Z.L."/>
            <person name="Qin H."/>
            <person name="Bao Y."/>
            <person name="Leung R.K.K."/>
            <person name="Ng P.K.S."/>
            <person name="Zou J."/>
            <person name="Zhong X.J."/>
            <person name="Ran P.X."/>
            <person name="Zhong N.S."/>
            <person name="Liu Z.G."/>
            <person name="Tsui S.K.W."/>
        </authorList>
    </citation>
    <scope>NUCLEOTIDE SEQUENCE</scope>
    <source>
        <strain evidence="2">Derf</strain>
        <tissue evidence="2">Whole organism</tissue>
    </source>
</reference>
<dbReference type="EMBL" id="ASGP02000006">
    <property type="protein sequence ID" value="KAH9501278.1"/>
    <property type="molecule type" value="Genomic_DNA"/>
</dbReference>
<evidence type="ECO:0000313" key="3">
    <source>
        <dbReference type="Proteomes" id="UP000790347"/>
    </source>
</evidence>
<dbReference type="EMBL" id="SDOV01000008">
    <property type="protein sequence ID" value="KAH7637824.1"/>
    <property type="molecule type" value="Genomic_DNA"/>
</dbReference>
<reference evidence="1" key="2">
    <citation type="submission" date="2020-06" db="EMBL/GenBank/DDBJ databases">
        <authorList>
            <person name="Ji K."/>
            <person name="Li J."/>
        </authorList>
    </citation>
    <scope>NUCLEOTIDE SEQUENCE</scope>
    <source>
        <strain evidence="1">JKM2019</strain>
        <tissue evidence="1">Whole body</tissue>
    </source>
</reference>
<organism evidence="2 3">
    <name type="scientific">Dermatophagoides farinae</name>
    <name type="common">American house dust mite</name>
    <dbReference type="NCBI Taxonomy" id="6954"/>
    <lineage>
        <taxon>Eukaryota</taxon>
        <taxon>Metazoa</taxon>
        <taxon>Ecdysozoa</taxon>
        <taxon>Arthropoda</taxon>
        <taxon>Chelicerata</taxon>
        <taxon>Arachnida</taxon>
        <taxon>Acari</taxon>
        <taxon>Acariformes</taxon>
        <taxon>Sarcoptiformes</taxon>
        <taxon>Astigmata</taxon>
        <taxon>Psoroptidia</taxon>
        <taxon>Analgoidea</taxon>
        <taxon>Pyroglyphidae</taxon>
        <taxon>Dermatophagoidinae</taxon>
        <taxon>Dermatophagoides</taxon>
    </lineage>
</organism>
<proteinExistence type="predicted"/>
<evidence type="ECO:0000313" key="1">
    <source>
        <dbReference type="EMBL" id="KAH7637824.1"/>
    </source>
</evidence>
<dbReference type="AlphaFoldDB" id="A0A922HRC8"/>
<protein>
    <submittedName>
        <fullName evidence="2">Uncharacterized protein</fullName>
    </submittedName>
</protein>
<dbReference type="Proteomes" id="UP000828236">
    <property type="component" value="Unassembled WGS sequence"/>
</dbReference>